<keyword evidence="2" id="KW-1185">Reference proteome</keyword>
<evidence type="ECO:0000313" key="2">
    <source>
        <dbReference type="Proteomes" id="UP000824120"/>
    </source>
</evidence>
<sequence>MRTCDRKSRCDFDQERAQGSCRKGRLREEIESISTQERRGEKWWPPVINKYEDGIDLQVTRSKVRRWPIATA</sequence>
<protein>
    <submittedName>
        <fullName evidence="1">Uncharacterized protein</fullName>
    </submittedName>
</protein>
<evidence type="ECO:0000313" key="1">
    <source>
        <dbReference type="EMBL" id="KAG5632375.1"/>
    </source>
</evidence>
<dbReference type="Proteomes" id="UP000824120">
    <property type="component" value="Chromosome 1"/>
</dbReference>
<comment type="caution">
    <text evidence="1">The sequence shown here is derived from an EMBL/GenBank/DDBJ whole genome shotgun (WGS) entry which is preliminary data.</text>
</comment>
<reference evidence="1 2" key="1">
    <citation type="submission" date="2020-09" db="EMBL/GenBank/DDBJ databases">
        <title>De no assembly of potato wild relative species, Solanum commersonii.</title>
        <authorList>
            <person name="Cho K."/>
        </authorList>
    </citation>
    <scope>NUCLEOTIDE SEQUENCE [LARGE SCALE GENOMIC DNA]</scope>
    <source>
        <strain evidence="1">LZ3.2</strain>
        <tissue evidence="1">Leaf</tissue>
    </source>
</reference>
<organism evidence="1 2">
    <name type="scientific">Solanum commersonii</name>
    <name type="common">Commerson's wild potato</name>
    <name type="synonym">Commerson's nightshade</name>
    <dbReference type="NCBI Taxonomy" id="4109"/>
    <lineage>
        <taxon>Eukaryota</taxon>
        <taxon>Viridiplantae</taxon>
        <taxon>Streptophyta</taxon>
        <taxon>Embryophyta</taxon>
        <taxon>Tracheophyta</taxon>
        <taxon>Spermatophyta</taxon>
        <taxon>Magnoliopsida</taxon>
        <taxon>eudicotyledons</taxon>
        <taxon>Gunneridae</taxon>
        <taxon>Pentapetalae</taxon>
        <taxon>asterids</taxon>
        <taxon>lamiids</taxon>
        <taxon>Solanales</taxon>
        <taxon>Solanaceae</taxon>
        <taxon>Solanoideae</taxon>
        <taxon>Solaneae</taxon>
        <taxon>Solanum</taxon>
    </lineage>
</organism>
<dbReference type="EMBL" id="JACXVP010000001">
    <property type="protein sequence ID" value="KAG5632375.1"/>
    <property type="molecule type" value="Genomic_DNA"/>
</dbReference>
<gene>
    <name evidence="1" type="ORF">H5410_004092</name>
</gene>
<accession>A0A9J6B7H2</accession>
<proteinExistence type="predicted"/>
<dbReference type="AlphaFoldDB" id="A0A9J6B7H2"/>
<name>A0A9J6B7H2_SOLCO</name>